<accession>A0A1D8TP92</accession>
<dbReference type="EMBL" id="CP017599">
    <property type="protein sequence ID" value="AOW99413.1"/>
    <property type="molecule type" value="Genomic_DNA"/>
</dbReference>
<dbReference type="Proteomes" id="UP000177870">
    <property type="component" value="Chromosome"/>
</dbReference>
<evidence type="ECO:0000259" key="2">
    <source>
        <dbReference type="Pfam" id="PF07885"/>
    </source>
</evidence>
<keyword evidence="1" id="KW-1133">Transmembrane helix</keyword>
<proteinExistence type="predicted"/>
<feature type="transmembrane region" description="Helical" evidence="1">
    <location>
        <begin position="63"/>
        <end position="82"/>
    </location>
</feature>
<keyword evidence="1" id="KW-0812">Transmembrane</keyword>
<keyword evidence="1" id="KW-0472">Membrane</keyword>
<dbReference type="InterPro" id="IPR013099">
    <property type="entry name" value="K_chnl_dom"/>
</dbReference>
<sequence length="220" mass="24581">MKLKQLQSSAKNKYTQLLLVLLLAFVAYAFFSQAIIADLILSLILLGAIVLIITTFYLHQRFFYCYIVISVFAFVVDFIEFICQYSNLKLAVATNIIYGGFFLLAIVLMIEKIFSGHQVTFDTIVGGINVFLLIGTLWVLFFETIYLLNPKAFTSSAETINSFDLLYFSFTTLTTVGYGDITPVSPLAKALTNLEGICGVMYPAVLIGRLVGIYNPEVEH</sequence>
<dbReference type="SUPFAM" id="SSF81324">
    <property type="entry name" value="Voltage-gated potassium channels"/>
    <property type="match status" value="1"/>
</dbReference>
<evidence type="ECO:0000256" key="1">
    <source>
        <dbReference type="SAM" id="Phobius"/>
    </source>
</evidence>
<dbReference type="AlphaFoldDB" id="A0A1D8TP92"/>
<dbReference type="Pfam" id="PF07885">
    <property type="entry name" value="Ion_trans_2"/>
    <property type="match status" value="1"/>
</dbReference>
<organism evidence="3 4">
    <name type="scientific">Moorena producens PAL-8-15-08-1</name>
    <dbReference type="NCBI Taxonomy" id="1458985"/>
    <lineage>
        <taxon>Bacteria</taxon>
        <taxon>Bacillati</taxon>
        <taxon>Cyanobacteriota</taxon>
        <taxon>Cyanophyceae</taxon>
        <taxon>Coleofasciculales</taxon>
        <taxon>Coleofasciculaceae</taxon>
        <taxon>Moorena</taxon>
    </lineage>
</organism>
<name>A0A1D8TP92_9CYAN</name>
<dbReference type="KEGG" id="mpro:BJP34_08040"/>
<dbReference type="OrthoDB" id="9813518at2"/>
<dbReference type="RefSeq" id="WP_070391897.1">
    <property type="nucleotide sequence ID" value="NZ_CP017599.1"/>
</dbReference>
<evidence type="ECO:0000313" key="4">
    <source>
        <dbReference type="Proteomes" id="UP000177870"/>
    </source>
</evidence>
<gene>
    <name evidence="3" type="ORF">BJP34_08040</name>
</gene>
<dbReference type="STRING" id="1458985.BJP34_08040"/>
<protein>
    <submittedName>
        <fullName evidence="3">Ion transporter</fullName>
    </submittedName>
</protein>
<feature type="domain" description="Potassium channel" evidence="2">
    <location>
        <begin position="138"/>
        <end position="211"/>
    </location>
</feature>
<feature type="transmembrane region" description="Helical" evidence="1">
    <location>
        <begin position="121"/>
        <end position="141"/>
    </location>
</feature>
<feature type="transmembrane region" description="Helical" evidence="1">
    <location>
        <begin position="88"/>
        <end position="109"/>
    </location>
</feature>
<reference evidence="4" key="1">
    <citation type="submission" date="2016-10" db="EMBL/GenBank/DDBJ databases">
        <title>Comparative genomics uncovers the prolific and rare metabolic potential of the cyanobacterial genus Moorea.</title>
        <authorList>
            <person name="Leao T."/>
            <person name="Castelao G."/>
            <person name="Korobeynikov A."/>
            <person name="Monroe E.A."/>
            <person name="Podell S."/>
            <person name="Glukhov E."/>
            <person name="Allen E."/>
            <person name="Gerwick W.H."/>
            <person name="Gerwick L."/>
        </authorList>
    </citation>
    <scope>NUCLEOTIDE SEQUENCE [LARGE SCALE GENOMIC DNA]</scope>
    <source>
        <strain evidence="4">PAL-8-15-08-1</strain>
    </source>
</reference>
<feature type="transmembrane region" description="Helical" evidence="1">
    <location>
        <begin position="39"/>
        <end position="58"/>
    </location>
</feature>
<dbReference type="Gene3D" id="1.10.287.70">
    <property type="match status" value="1"/>
</dbReference>
<evidence type="ECO:0000313" key="3">
    <source>
        <dbReference type="EMBL" id="AOW99413.1"/>
    </source>
</evidence>